<comment type="caution">
    <text evidence="1">The sequence shown here is derived from an EMBL/GenBank/DDBJ whole genome shotgun (WGS) entry which is preliminary data.</text>
</comment>
<sequence>QLETEVTPPGVVSLEIVPSQEGNYQHHISTIVTGLQK</sequence>
<feature type="non-terminal residue" evidence="1">
    <location>
        <position position="37"/>
    </location>
</feature>
<dbReference type="Proteomes" id="UP001174909">
    <property type="component" value="Unassembled WGS sequence"/>
</dbReference>
<proteinExistence type="predicted"/>
<keyword evidence="2" id="KW-1185">Reference proteome</keyword>
<accession>A0AA35SJD9</accession>
<evidence type="ECO:0000313" key="2">
    <source>
        <dbReference type="Proteomes" id="UP001174909"/>
    </source>
</evidence>
<dbReference type="AlphaFoldDB" id="A0AA35SJD9"/>
<evidence type="ECO:0000313" key="1">
    <source>
        <dbReference type="EMBL" id="CAI8031048.1"/>
    </source>
</evidence>
<organism evidence="1 2">
    <name type="scientific">Geodia barretti</name>
    <name type="common">Barrett's horny sponge</name>
    <dbReference type="NCBI Taxonomy" id="519541"/>
    <lineage>
        <taxon>Eukaryota</taxon>
        <taxon>Metazoa</taxon>
        <taxon>Porifera</taxon>
        <taxon>Demospongiae</taxon>
        <taxon>Heteroscleromorpha</taxon>
        <taxon>Tetractinellida</taxon>
        <taxon>Astrophorina</taxon>
        <taxon>Geodiidae</taxon>
        <taxon>Geodia</taxon>
    </lineage>
</organism>
<protein>
    <submittedName>
        <fullName evidence="1">Uncharacterized protein</fullName>
    </submittedName>
</protein>
<dbReference type="EMBL" id="CASHTH010002513">
    <property type="protein sequence ID" value="CAI8031048.1"/>
    <property type="molecule type" value="Genomic_DNA"/>
</dbReference>
<reference evidence="1" key="1">
    <citation type="submission" date="2023-03" db="EMBL/GenBank/DDBJ databases">
        <authorList>
            <person name="Steffen K."/>
            <person name="Cardenas P."/>
        </authorList>
    </citation>
    <scope>NUCLEOTIDE SEQUENCE</scope>
</reference>
<name>A0AA35SJD9_GEOBA</name>
<gene>
    <name evidence="1" type="ORF">GBAR_LOCUS17610</name>
</gene>